<organism evidence="1 2">
    <name type="scientific">Knipowitschia caucasica</name>
    <name type="common">Caucasian dwarf goby</name>
    <name type="synonym">Pomatoschistus caucasicus</name>
    <dbReference type="NCBI Taxonomy" id="637954"/>
    <lineage>
        <taxon>Eukaryota</taxon>
        <taxon>Metazoa</taxon>
        <taxon>Chordata</taxon>
        <taxon>Craniata</taxon>
        <taxon>Vertebrata</taxon>
        <taxon>Euteleostomi</taxon>
        <taxon>Actinopterygii</taxon>
        <taxon>Neopterygii</taxon>
        <taxon>Teleostei</taxon>
        <taxon>Neoteleostei</taxon>
        <taxon>Acanthomorphata</taxon>
        <taxon>Gobiaria</taxon>
        <taxon>Gobiiformes</taxon>
        <taxon>Gobioidei</taxon>
        <taxon>Gobiidae</taxon>
        <taxon>Gobiinae</taxon>
        <taxon>Knipowitschia</taxon>
    </lineage>
</organism>
<gene>
    <name evidence="1" type="ORF">KC01_LOCUS6878</name>
</gene>
<dbReference type="AlphaFoldDB" id="A0AAV2JFT1"/>
<dbReference type="EMBL" id="OZ035834">
    <property type="protein sequence ID" value="CAL1575276.1"/>
    <property type="molecule type" value="Genomic_DNA"/>
</dbReference>
<protein>
    <submittedName>
        <fullName evidence="1">Uncharacterized protein</fullName>
    </submittedName>
</protein>
<accession>A0AAV2JFT1</accession>
<dbReference type="Proteomes" id="UP001497482">
    <property type="component" value="Chromosome 12"/>
</dbReference>
<evidence type="ECO:0000313" key="2">
    <source>
        <dbReference type="Proteomes" id="UP001497482"/>
    </source>
</evidence>
<proteinExistence type="predicted"/>
<keyword evidence="2" id="KW-1185">Reference proteome</keyword>
<name>A0AAV2JFT1_KNICA</name>
<reference evidence="1 2" key="1">
    <citation type="submission" date="2024-04" db="EMBL/GenBank/DDBJ databases">
        <authorList>
            <person name="Waldvogel A.-M."/>
            <person name="Schoenle A."/>
        </authorList>
    </citation>
    <scope>NUCLEOTIDE SEQUENCE [LARGE SCALE GENOMIC DNA]</scope>
</reference>
<sequence length="68" mass="7695">MYPSPHTQDDHINCQRKSCSSHSLFGTHLLRGLIKVECRSALDFGKETFIMAGRFSIRCSPRKPLSNS</sequence>
<evidence type="ECO:0000313" key="1">
    <source>
        <dbReference type="EMBL" id="CAL1575276.1"/>
    </source>
</evidence>